<name>A0ABU9IL06_9FLAO</name>
<feature type="transmembrane region" description="Helical" evidence="1">
    <location>
        <begin position="26"/>
        <end position="43"/>
    </location>
</feature>
<dbReference type="RefSeq" id="WP_341690090.1">
    <property type="nucleotide sequence ID" value="NZ_JBBYHS010000004.1"/>
</dbReference>
<keyword evidence="1" id="KW-1133">Transmembrane helix</keyword>
<sequence length="85" mass="9223">MENLINKENLEEIRELIESKIADVPGSYILIGALGSLLLSAYLDKKGKKQAASAIGKLAIPIIGIGLAKYKDVIKEEIENQLETA</sequence>
<protein>
    <recommendedName>
        <fullName evidence="4">PrgI family protein</fullName>
    </recommendedName>
</protein>
<evidence type="ECO:0008006" key="4">
    <source>
        <dbReference type="Google" id="ProtNLM"/>
    </source>
</evidence>
<dbReference type="Proteomes" id="UP001485226">
    <property type="component" value="Unassembled WGS sequence"/>
</dbReference>
<organism evidence="2 3">
    <name type="scientific">Flavobacterium calami</name>
    <dbReference type="NCBI Taxonomy" id="3139144"/>
    <lineage>
        <taxon>Bacteria</taxon>
        <taxon>Pseudomonadati</taxon>
        <taxon>Bacteroidota</taxon>
        <taxon>Flavobacteriia</taxon>
        <taxon>Flavobacteriales</taxon>
        <taxon>Flavobacteriaceae</taxon>
        <taxon>Flavobacterium</taxon>
    </lineage>
</organism>
<gene>
    <name evidence="2" type="ORF">AAEO57_04905</name>
</gene>
<keyword evidence="1" id="KW-0812">Transmembrane</keyword>
<keyword evidence="3" id="KW-1185">Reference proteome</keyword>
<evidence type="ECO:0000256" key="1">
    <source>
        <dbReference type="SAM" id="Phobius"/>
    </source>
</evidence>
<reference evidence="2 3" key="1">
    <citation type="submission" date="2024-04" db="EMBL/GenBank/DDBJ databases">
        <title>Flavobacterium sp. DGU38 16S ribosomal RNA gene Genome sequencing and assembly.</title>
        <authorList>
            <person name="Park S."/>
        </authorList>
    </citation>
    <scope>NUCLEOTIDE SEQUENCE [LARGE SCALE GENOMIC DNA]</scope>
    <source>
        <strain evidence="2 3">DGU38</strain>
    </source>
</reference>
<evidence type="ECO:0000313" key="2">
    <source>
        <dbReference type="EMBL" id="MEL1253101.1"/>
    </source>
</evidence>
<comment type="caution">
    <text evidence="2">The sequence shown here is derived from an EMBL/GenBank/DDBJ whole genome shotgun (WGS) entry which is preliminary data.</text>
</comment>
<keyword evidence="1" id="KW-0472">Membrane</keyword>
<accession>A0ABU9IL06</accession>
<proteinExistence type="predicted"/>
<dbReference type="EMBL" id="JBBYHS010000004">
    <property type="protein sequence ID" value="MEL1253101.1"/>
    <property type="molecule type" value="Genomic_DNA"/>
</dbReference>
<evidence type="ECO:0000313" key="3">
    <source>
        <dbReference type="Proteomes" id="UP001485226"/>
    </source>
</evidence>